<dbReference type="InterPro" id="IPR004360">
    <property type="entry name" value="Glyas_Fos-R_dOase_dom"/>
</dbReference>
<accession>A0A0V8JC13</accession>
<dbReference type="OrthoDB" id="9795618at2"/>
<proteinExistence type="predicted"/>
<evidence type="ECO:0000313" key="3">
    <source>
        <dbReference type="EMBL" id="KSU84533.1"/>
    </source>
</evidence>
<dbReference type="EMBL" id="LNQN01000001">
    <property type="protein sequence ID" value="KSU84533.1"/>
    <property type="molecule type" value="Genomic_DNA"/>
</dbReference>
<dbReference type="InterPro" id="IPR029068">
    <property type="entry name" value="Glyas_Bleomycin-R_OHBP_Dase"/>
</dbReference>
<dbReference type="PROSITE" id="PS51819">
    <property type="entry name" value="VOC"/>
    <property type="match status" value="1"/>
</dbReference>
<dbReference type="GO" id="GO:0046491">
    <property type="term" value="P:L-methylmalonyl-CoA metabolic process"/>
    <property type="evidence" value="ECO:0007669"/>
    <property type="project" value="TreeGrafter"/>
</dbReference>
<evidence type="ECO:0000256" key="1">
    <source>
        <dbReference type="ARBA" id="ARBA00022723"/>
    </source>
</evidence>
<dbReference type="PANTHER" id="PTHR43048:SF5">
    <property type="entry name" value="BLR5325 PROTEIN"/>
    <property type="match status" value="1"/>
</dbReference>
<feature type="domain" description="VOC" evidence="2">
    <location>
        <begin position="5"/>
        <end position="142"/>
    </location>
</feature>
<evidence type="ECO:0000259" key="2">
    <source>
        <dbReference type="PROSITE" id="PS51819"/>
    </source>
</evidence>
<dbReference type="SUPFAM" id="SSF54593">
    <property type="entry name" value="Glyoxalase/Bleomycin resistance protein/Dihydroxybiphenyl dioxygenase"/>
    <property type="match status" value="1"/>
</dbReference>
<dbReference type="CDD" id="cd08353">
    <property type="entry name" value="VOC_like"/>
    <property type="match status" value="1"/>
</dbReference>
<organism evidence="3 4">
    <name type="scientific">Fictibacillus enclensis</name>
    <dbReference type="NCBI Taxonomy" id="1017270"/>
    <lineage>
        <taxon>Bacteria</taxon>
        <taxon>Bacillati</taxon>
        <taxon>Bacillota</taxon>
        <taxon>Bacilli</taxon>
        <taxon>Bacillales</taxon>
        <taxon>Fictibacillaceae</taxon>
        <taxon>Fictibacillus</taxon>
    </lineage>
</organism>
<dbReference type="GO" id="GO:0046872">
    <property type="term" value="F:metal ion binding"/>
    <property type="evidence" value="ECO:0007669"/>
    <property type="project" value="UniProtKB-KW"/>
</dbReference>
<protein>
    <submittedName>
        <fullName evidence="3">Glyoxalase</fullName>
    </submittedName>
</protein>
<gene>
    <name evidence="3" type="ORF">AS030_03020</name>
</gene>
<dbReference type="AlphaFoldDB" id="A0A0V8JC13"/>
<keyword evidence="4" id="KW-1185">Reference proteome</keyword>
<reference evidence="3 4" key="1">
    <citation type="journal article" date="2014" name="Antonie Van Leeuwenhoek">
        <title>Fictibacillus enclensis sp. nov., isolated from marine sediment.</title>
        <authorList>
            <person name="Dastager S.G."/>
            <person name="Mawlankar R."/>
            <person name="Srinivasan K."/>
            <person name="Tang S.K."/>
            <person name="Lee J.C."/>
            <person name="Ramana V.V."/>
            <person name="Shouche Y.S."/>
        </authorList>
    </citation>
    <scope>NUCLEOTIDE SEQUENCE [LARGE SCALE GENOMIC DNA]</scope>
    <source>
        <strain evidence="3 4">NIO-1003</strain>
    </source>
</reference>
<dbReference type="RefSeq" id="WP_061968235.1">
    <property type="nucleotide sequence ID" value="NZ_FMAV01000001.1"/>
</dbReference>
<dbReference type="PANTHER" id="PTHR43048">
    <property type="entry name" value="METHYLMALONYL-COA EPIMERASE"/>
    <property type="match status" value="1"/>
</dbReference>
<dbReference type="Proteomes" id="UP000054099">
    <property type="component" value="Unassembled WGS sequence"/>
</dbReference>
<comment type="caution">
    <text evidence="3">The sequence shown here is derived from an EMBL/GenBank/DDBJ whole genome shotgun (WGS) entry which is preliminary data.</text>
</comment>
<dbReference type="InterPro" id="IPR037523">
    <property type="entry name" value="VOC_core"/>
</dbReference>
<dbReference type="Gene3D" id="3.10.180.10">
    <property type="entry name" value="2,3-Dihydroxybiphenyl 1,2-Dioxygenase, domain 1"/>
    <property type="match status" value="1"/>
</dbReference>
<evidence type="ECO:0000313" key="4">
    <source>
        <dbReference type="Proteomes" id="UP000054099"/>
    </source>
</evidence>
<dbReference type="GO" id="GO:0004493">
    <property type="term" value="F:methylmalonyl-CoA epimerase activity"/>
    <property type="evidence" value="ECO:0007669"/>
    <property type="project" value="TreeGrafter"/>
</dbReference>
<name>A0A0V8JC13_9BACL</name>
<dbReference type="InterPro" id="IPR051785">
    <property type="entry name" value="MMCE/EMCE_epimerase"/>
</dbReference>
<sequence length="144" mass="15961">MKIQRIDHVGVVVNDLEAAKAFFLDFGLEILGEAEVEGEWAERIIGLTDVRETVVMFGMPDGETKLELVKFHTPSAEKGIQPSLNTLGITHIAFAVEDIEGIVAKMKKKGTETVGEIQQYKDSYKLCFVRGPEGIILELAEKLK</sequence>
<keyword evidence="1" id="KW-0479">Metal-binding</keyword>
<dbReference type="Pfam" id="PF00903">
    <property type="entry name" value="Glyoxalase"/>
    <property type="match status" value="1"/>
</dbReference>